<proteinExistence type="predicted"/>
<sequence length="387" mass="45360">MRFSIHGFDQKTAVEFGLTNDELLILRHFEDFVHSGKMDSFYEEGYMYYWVNYNKFLEDLPILKISKDRLGDIMLHVLGEKPIELEEKMKCYSEKMLKKVKNRKYIGLLKNKTIRNPVAGVRSYFAFTLKFYKLKQKITNNDDSINTDSVSIPERFGINTDIDSVSIPEPNRYQYRNKDYSINDYSINDIDRYSPLNKQEVQHTMPNVRNEVLNPTACGAVHVRNEVPSNKTNINKTNLTNNIYSSVEQKEEKTKDKEIYKRIVDYLNKTADKSFKSTTKKTISLIDARLKEGFTEEEFYKVIDNKVLNWLDDDKMNAYLRPETLFGNKFESYLNETPKKSLKGNESVKGKTKTNNNKFANFNQTFDKYSEDELDAIIKKSQSAKFK</sequence>
<comment type="caution">
    <text evidence="2">The sequence shown here is derived from an EMBL/GenBank/DDBJ whole genome shotgun (WGS) entry which is preliminary data.</text>
</comment>
<dbReference type="InterPro" id="IPR011741">
    <property type="entry name" value="Phg_2220_C"/>
</dbReference>
<evidence type="ECO:0000259" key="1">
    <source>
        <dbReference type="Pfam" id="PF09524"/>
    </source>
</evidence>
<name>A0A9X8RJ09_CLODI</name>
<dbReference type="NCBIfam" id="TIGR02220">
    <property type="entry name" value="phg_TIGR02220"/>
    <property type="match status" value="1"/>
</dbReference>
<dbReference type="EMBL" id="FUPS01000006">
    <property type="protein sequence ID" value="SJS39046.1"/>
    <property type="molecule type" value="Genomic_DNA"/>
</dbReference>
<accession>A0A9X8RJ09</accession>
<organism evidence="2 3">
    <name type="scientific">Clostridioides difficile</name>
    <name type="common">Peptoclostridium difficile</name>
    <dbReference type="NCBI Taxonomy" id="1496"/>
    <lineage>
        <taxon>Bacteria</taxon>
        <taxon>Bacillati</taxon>
        <taxon>Bacillota</taxon>
        <taxon>Clostridia</taxon>
        <taxon>Peptostreptococcales</taxon>
        <taxon>Peptostreptococcaceae</taxon>
        <taxon>Clostridioides</taxon>
    </lineage>
</organism>
<feature type="domain" description="Phage conserved hypothetical protein C-terminal" evidence="1">
    <location>
        <begin position="263"/>
        <end position="335"/>
    </location>
</feature>
<dbReference type="Proteomes" id="UP000189137">
    <property type="component" value="Unassembled WGS sequence"/>
</dbReference>
<dbReference type="RefSeq" id="WP_070112840.1">
    <property type="nucleotide sequence ID" value="NZ_CP037808.1"/>
</dbReference>
<gene>
    <name evidence="2" type="ORF">SAMEA3375112_01956</name>
</gene>
<evidence type="ECO:0000313" key="3">
    <source>
        <dbReference type="Proteomes" id="UP000189137"/>
    </source>
</evidence>
<protein>
    <submittedName>
        <fullName evidence="2">Conserved phage C-terminus (Phg_2220_C)</fullName>
    </submittedName>
</protein>
<reference evidence="2 3" key="1">
    <citation type="submission" date="2017-02" db="EMBL/GenBank/DDBJ databases">
        <authorList>
            <consortium name="Pathogen Informatics"/>
        </authorList>
    </citation>
    <scope>NUCLEOTIDE SEQUENCE [LARGE SCALE GENOMIC DNA]</scope>
    <source>
        <strain evidence="2 3">VRECD0157</strain>
    </source>
</reference>
<evidence type="ECO:0000313" key="2">
    <source>
        <dbReference type="EMBL" id="SJS39046.1"/>
    </source>
</evidence>
<dbReference type="AlphaFoldDB" id="A0A9X8RJ09"/>
<dbReference type="Pfam" id="PF09524">
    <property type="entry name" value="Phg_2220_C"/>
    <property type="match status" value="1"/>
</dbReference>